<keyword evidence="5" id="KW-0119">Carbohydrate metabolism</keyword>
<reference evidence="6 7" key="1">
    <citation type="submission" date="2021-06" db="EMBL/GenBank/DDBJ databases">
        <title>Enterococcus alishanensis sp. nov., a novel lactic acid bacterium isolated from fresh coffee beans.</title>
        <authorList>
            <person name="Chen Y.-S."/>
        </authorList>
    </citation>
    <scope>NUCLEOTIDE SEQUENCE [LARGE SCALE GENOMIC DNA]</scope>
    <source>
        <strain evidence="6 7">ALS3</strain>
    </source>
</reference>
<dbReference type="InterPro" id="IPR018052">
    <property type="entry name" value="Ald1_epimerase_CS"/>
</dbReference>
<keyword evidence="5 6" id="KW-0413">Isomerase</keyword>
<organism evidence="6 7">
    <name type="scientific">Enterococcus alishanensis</name>
    <dbReference type="NCBI Taxonomy" id="1303817"/>
    <lineage>
        <taxon>Bacteria</taxon>
        <taxon>Bacillati</taxon>
        <taxon>Bacillota</taxon>
        <taxon>Bacilli</taxon>
        <taxon>Lactobacillales</taxon>
        <taxon>Enterococcaceae</taxon>
        <taxon>Enterococcus</taxon>
    </lineage>
</organism>
<dbReference type="PANTHER" id="PTHR10091">
    <property type="entry name" value="ALDOSE-1-EPIMERASE"/>
    <property type="match status" value="1"/>
</dbReference>
<accession>A0ABS6TDQ7</accession>
<evidence type="ECO:0000256" key="5">
    <source>
        <dbReference type="PIRNR" id="PIRNR005096"/>
    </source>
</evidence>
<comment type="catalytic activity">
    <reaction evidence="1 5">
        <text>alpha-D-glucose = beta-D-glucose</text>
        <dbReference type="Rhea" id="RHEA:10264"/>
        <dbReference type="ChEBI" id="CHEBI:15903"/>
        <dbReference type="ChEBI" id="CHEBI:17925"/>
        <dbReference type="EC" id="5.1.3.3"/>
    </reaction>
</comment>
<name>A0ABS6TDQ7_9ENTE</name>
<dbReference type="Proteomes" id="UP000774130">
    <property type="component" value="Unassembled WGS sequence"/>
</dbReference>
<proteinExistence type="inferred from homology"/>
<comment type="pathway">
    <text evidence="5">Carbohydrate metabolism; hexose metabolism.</text>
</comment>
<dbReference type="EC" id="5.1.3.3" evidence="3 5"/>
<evidence type="ECO:0000256" key="3">
    <source>
        <dbReference type="ARBA" id="ARBA00013185"/>
    </source>
</evidence>
<dbReference type="InterPro" id="IPR008183">
    <property type="entry name" value="Aldose_1/G6P_1-epimerase"/>
</dbReference>
<evidence type="ECO:0000256" key="1">
    <source>
        <dbReference type="ARBA" id="ARBA00001614"/>
    </source>
</evidence>
<dbReference type="PROSITE" id="PS00545">
    <property type="entry name" value="ALDOSE_1_EPIMERASE"/>
    <property type="match status" value="1"/>
</dbReference>
<dbReference type="InterPro" id="IPR047215">
    <property type="entry name" value="Galactose_mutarotase-like"/>
</dbReference>
<evidence type="ECO:0000256" key="4">
    <source>
        <dbReference type="ARBA" id="ARBA00014165"/>
    </source>
</evidence>
<dbReference type="NCBIfam" id="NF008277">
    <property type="entry name" value="PRK11055.1"/>
    <property type="match status" value="1"/>
</dbReference>
<dbReference type="EMBL" id="JAHUZB010000003">
    <property type="protein sequence ID" value="MBV7391005.1"/>
    <property type="molecule type" value="Genomic_DNA"/>
</dbReference>
<dbReference type="PANTHER" id="PTHR10091:SF0">
    <property type="entry name" value="GALACTOSE MUTAROTASE"/>
    <property type="match status" value="1"/>
</dbReference>
<dbReference type="PIRSF" id="PIRSF005096">
    <property type="entry name" value="GALM"/>
    <property type="match status" value="1"/>
</dbReference>
<dbReference type="CDD" id="cd09019">
    <property type="entry name" value="galactose_mutarotase_like"/>
    <property type="match status" value="1"/>
</dbReference>
<protein>
    <recommendedName>
        <fullName evidence="4 5">Aldose 1-epimerase</fullName>
        <ecNumber evidence="3 5">5.1.3.3</ecNumber>
    </recommendedName>
</protein>
<keyword evidence="7" id="KW-1185">Reference proteome</keyword>
<gene>
    <name evidence="6" type="ORF">KUA55_09945</name>
</gene>
<evidence type="ECO:0000313" key="6">
    <source>
        <dbReference type="EMBL" id="MBV7391005.1"/>
    </source>
</evidence>
<dbReference type="RefSeq" id="WP_218326034.1">
    <property type="nucleotide sequence ID" value="NZ_JAHUZB010000003.1"/>
</dbReference>
<dbReference type="InterPro" id="IPR015443">
    <property type="entry name" value="Aldose_1-epimerase"/>
</dbReference>
<dbReference type="GO" id="GO:0004034">
    <property type="term" value="F:aldose 1-epimerase activity"/>
    <property type="evidence" value="ECO:0007669"/>
    <property type="project" value="UniProtKB-EC"/>
</dbReference>
<dbReference type="Pfam" id="PF01263">
    <property type="entry name" value="Aldose_epim"/>
    <property type="match status" value="1"/>
</dbReference>
<comment type="similarity">
    <text evidence="2 5">Belongs to the aldose epimerase family.</text>
</comment>
<sequence>MQIKETDFGQDYHLITIENKNGVELSVSDLGARIVSLKALNRELVWGFDSAQEYLDNDLTIGATIGRTAGRIANGRFNIAEKTYQVSQNSGPHNLHGGMPGFESAKWEYTILNGENEASVLFRLTSPDGTHGFPGNLEVEVRHTLTRDNLWRVTTRGVTDEATLFNPTNHVYFNLSGDLSETIDQHSLYLNSNSFAPIINSGITDGTKADVRGTPFDFQQEKKIIDFFNSRQPQSEIVDGIDHPFFFKQTGLRFMQAKLTSPDEKLAIELFTDRPTVVLFSGNFGKDYYLMRGKKVGRHQGLTFETQFAPGAERFSSFGNIVLPADFPKETITEYKINFKE</sequence>
<comment type="caution">
    <text evidence="6">The sequence shown here is derived from an EMBL/GenBank/DDBJ whole genome shotgun (WGS) entry which is preliminary data.</text>
</comment>
<evidence type="ECO:0000313" key="7">
    <source>
        <dbReference type="Proteomes" id="UP000774130"/>
    </source>
</evidence>
<evidence type="ECO:0000256" key="2">
    <source>
        <dbReference type="ARBA" id="ARBA00006206"/>
    </source>
</evidence>